<protein>
    <submittedName>
        <fullName evidence="1">Uncharacterized protein</fullName>
    </submittedName>
</protein>
<dbReference type="Gene3D" id="3.20.20.80">
    <property type="entry name" value="Glycosidases"/>
    <property type="match status" value="1"/>
</dbReference>
<gene>
    <name evidence="1" type="ORF">1_284</name>
</gene>
<sequence length="1408" mass="170151">MDFIFIKGVYPELRDSCNKEIYKIVKKDNYKFKTYNEFNKKYKNFDIKIYYNFNEDLESLSKYELLKHWIDHGVNEGRINNKESFFIHYPNLNLEIYKLCNQDLKNMDEIELMLHWHNLGSKEERVFNIEIYKERHINISFDLIRLLKFQNKEVDDIEIIKYIEKSSESLNFDNIKFWDEKWNKVKYNSKNNLVKYFYFEKKIYLKNNDSISLLNIEDINTNQIEELYKNNILEEYKENNDIDQFLLDLYQNTSIIKYYENIKNEKDIITLDFDLINKIYNQTYDEKIDLLNDIDQGIIYSVNQIKKINYNSKIKILKFNDNLYVNDLVENKLIKIDDYINNYVNNKSFDDLIHDIKLLKNNIKENILKEINTVYICYITQNDCNIIKKLIEKNKTNEFIVFIFNKEIQNIDNELKLLENNFDNYIVFKSNNYNNEIIPLLQVTNIIRNELSKIDYMITLNDYNLKHDEESKKIIDESIDFLLSESIDYYVNKLDYKNSNLVSNENCLKEIKGNNQIVLLSKYENFYDKTKKYVLGNNFFCETKIFDSILNFIENNNYRGYFYNNLYDKNIVLYLNSPANFVSILFGSISLDSNENNNLKKNKIKLNISNHNILKKVNTLVNSYSIIYEINSKEYINNKLWAHLHCYNIDKFEEIYGKYIENIINYYSIILTYSIGTKLPDLKLIILKVKNRGMDIGAKICCLNYLYNNKINYNNILFLHSKTNLDRRNKYFHPFIKNKSQINYISSICQNYELIIHDLIEDGDWNAKEGYTINKYYYNLYNKLMGFKHLTDLFNEGNCLIASRKLVQKIFPEDKLDYFYKKLNDKKSFDYNWVRFQYHLGDKSYKEVYDIYKKNNLIPNHLNSEGKIINDNYDSIVHYDKNLYNNNNLYNHNLYKFLKDGSIEHLWERLWINVCLNIKGKYKIIKNEEILEPLKMRYSFDTNIYKLLNSKSSESNTVEHINKIKKNLINNDNTIYSLQQILEKLPIDFDIEKYSKENNLCKQNKYEILNNFIEDNNKNNKNNNKKNNNNWISLQKELNSIKTFVYIFPQFHEIKENNEFWGEGFTEWWNVKKTYQIHHKHLPLYPHEDIGYYNILDYKTRKRWNDYAEEYNLFGYIYCHFYFSEGIVMNKPLDKILEDNQPDKPWFLNWINENWTKRWDGGDNEILLKIEINLEKCKDHFNYLLKYFKHHNYYKINNMPCLAVYRPEEIKQEYIDLLNQQAIENGFNGILFIKTLNNNIDNQVIVNENKYWDYEFEYPPNYSGTLVDSRIDNNSFDYKINKEKSYNYDINKHYSALIKTEPKTKKLIRGIMPSWDNFPRHTSLNSDCHIQINSNSLLFYFTLIRQFYNIKKEKGEYFFINSLNEWGEQCVLEPSIQNEYSYLEAFKLAKKTDLDQVDINLVDKFINF</sequence>
<dbReference type="PANTHER" id="PTHR41244:SF1">
    <property type="entry name" value="GLYCOSYLTRANSFERASE"/>
    <property type="match status" value="1"/>
</dbReference>
<organism evidence="1">
    <name type="scientific">Mimiviridae sp. ChoanoV1</name>
    <dbReference type="NCBI Taxonomy" id="2596887"/>
    <lineage>
        <taxon>Viruses</taxon>
        <taxon>Varidnaviria</taxon>
        <taxon>Bamfordvirae</taxon>
        <taxon>Nucleocytoviricota</taxon>
        <taxon>Megaviricetes</taxon>
        <taxon>Imitervirales</taxon>
        <taxon>Schizomimiviridae</taxon>
    </lineage>
</organism>
<name>A0A5B8HV65_9VIRU</name>
<reference evidence="1" key="1">
    <citation type="submission" date="2018-11" db="EMBL/GenBank/DDBJ databases">
        <title>A distinct lineage of giant viruses engineers rhodopsin photosystems in predatory marine eukaryotes.</title>
        <authorList>
            <person name="Needham D.M."/>
            <person name="Yoshizawa S."/>
            <person name="Hosaka T."/>
            <person name="Poirier C."/>
            <person name="Choi C.-J."/>
            <person name="Hehenberger E."/>
            <person name="Irwin N.A.T."/>
            <person name="Wilken S."/>
            <person name="Yung C.-M."/>
            <person name="Bachy C."/>
            <person name="Kurihara R."/>
            <person name="Nakajima Y."/>
            <person name="Kojima K."/>
            <person name="Kimura-Someya T."/>
            <person name="Leonard G."/>
            <person name="Malmstrom R.R."/>
            <person name="Mende D."/>
            <person name="Olson D.K."/>
            <person name="Sudo Y."/>
            <person name="Sudek S."/>
            <person name="Richards T.A."/>
            <person name="DeLong E.F."/>
            <person name="Keeling P.J."/>
            <person name="Santoro A.E."/>
            <person name="Shirouzu M."/>
            <person name="Iwasaki W."/>
            <person name="Worden A.Z."/>
        </authorList>
    </citation>
    <scope>NUCLEOTIDE SEQUENCE</scope>
</reference>
<dbReference type="PANTHER" id="PTHR41244">
    <property type="entry name" value="RHAMNAN SYNTHESIS F"/>
    <property type="match status" value="1"/>
</dbReference>
<proteinExistence type="predicted"/>
<dbReference type="EMBL" id="MK250085">
    <property type="protein sequence ID" value="QDY51899.1"/>
    <property type="molecule type" value="Genomic_DNA"/>
</dbReference>
<evidence type="ECO:0000313" key="1">
    <source>
        <dbReference type="EMBL" id="QDY51899.1"/>
    </source>
</evidence>
<accession>A0A5B8HV65</accession>
<dbReference type="InterPro" id="IPR032719">
    <property type="entry name" value="WbsX"/>
</dbReference>
<dbReference type="Pfam" id="PF14307">
    <property type="entry name" value="Glyco_tran_WbsX"/>
    <property type="match status" value="1"/>
</dbReference>